<dbReference type="Pfam" id="PF17766">
    <property type="entry name" value="fn3_6"/>
    <property type="match status" value="1"/>
</dbReference>
<comment type="similarity">
    <text evidence="2 9">Belongs to the peptidase S8 family.</text>
</comment>
<organism evidence="15 16">
    <name type="scientific">Rubus argutus</name>
    <name type="common">Southern blackberry</name>
    <dbReference type="NCBI Taxonomy" id="59490"/>
    <lineage>
        <taxon>Eukaryota</taxon>
        <taxon>Viridiplantae</taxon>
        <taxon>Streptophyta</taxon>
        <taxon>Embryophyta</taxon>
        <taxon>Tracheophyta</taxon>
        <taxon>Spermatophyta</taxon>
        <taxon>Magnoliopsida</taxon>
        <taxon>eudicotyledons</taxon>
        <taxon>Gunneridae</taxon>
        <taxon>Pentapetalae</taxon>
        <taxon>rosids</taxon>
        <taxon>fabids</taxon>
        <taxon>Rosales</taxon>
        <taxon>Rosaceae</taxon>
        <taxon>Rosoideae</taxon>
        <taxon>Rosoideae incertae sedis</taxon>
        <taxon>Rubus</taxon>
    </lineage>
</organism>
<proteinExistence type="inferred from homology"/>
<dbReference type="GO" id="GO:0004252">
    <property type="term" value="F:serine-type endopeptidase activity"/>
    <property type="evidence" value="ECO:0007669"/>
    <property type="project" value="UniProtKB-UniRule"/>
</dbReference>
<dbReference type="Gene3D" id="3.40.50.200">
    <property type="entry name" value="Peptidase S8/S53 domain"/>
    <property type="match status" value="1"/>
</dbReference>
<dbReference type="InterPro" id="IPR015500">
    <property type="entry name" value="Peptidase_S8_subtilisin-rel"/>
</dbReference>
<evidence type="ECO:0000259" key="13">
    <source>
        <dbReference type="Pfam" id="PF05922"/>
    </source>
</evidence>
<dbReference type="InterPro" id="IPR041469">
    <property type="entry name" value="Subtilisin-like_FN3"/>
</dbReference>
<keyword evidence="7 9" id="KW-0720">Serine protease</keyword>
<feature type="domain" description="Subtilisin-like protease fibronectin type-III" evidence="14">
    <location>
        <begin position="653"/>
        <end position="752"/>
    </location>
</feature>
<feature type="region of interest" description="Disordered" evidence="10">
    <location>
        <begin position="204"/>
        <end position="226"/>
    </location>
</feature>
<evidence type="ECO:0000313" key="16">
    <source>
        <dbReference type="Proteomes" id="UP001457282"/>
    </source>
</evidence>
<evidence type="ECO:0000256" key="5">
    <source>
        <dbReference type="ARBA" id="ARBA00022729"/>
    </source>
</evidence>
<evidence type="ECO:0000259" key="14">
    <source>
        <dbReference type="Pfam" id="PF17766"/>
    </source>
</evidence>
<dbReference type="InterPro" id="IPR036852">
    <property type="entry name" value="Peptidase_S8/S53_dom_sf"/>
</dbReference>
<evidence type="ECO:0000256" key="3">
    <source>
        <dbReference type="ARBA" id="ARBA00022525"/>
    </source>
</evidence>
<evidence type="ECO:0000256" key="4">
    <source>
        <dbReference type="ARBA" id="ARBA00022670"/>
    </source>
</evidence>
<feature type="active site" description="Charge relay system" evidence="8 9">
    <location>
        <position position="219"/>
    </location>
</feature>
<feature type="domain" description="Inhibitor I9" evidence="13">
    <location>
        <begin position="36"/>
        <end position="121"/>
    </location>
</feature>
<keyword evidence="4 9" id="KW-0645">Protease</keyword>
<keyword evidence="6 9" id="KW-0378">Hydrolase</keyword>
<dbReference type="Proteomes" id="UP001457282">
    <property type="component" value="Unassembled WGS sequence"/>
</dbReference>
<evidence type="ECO:0000256" key="10">
    <source>
        <dbReference type="SAM" id="MobiDB-lite"/>
    </source>
</evidence>
<dbReference type="Gene3D" id="2.60.40.2310">
    <property type="match status" value="1"/>
</dbReference>
<dbReference type="InterPro" id="IPR045051">
    <property type="entry name" value="SBT"/>
</dbReference>
<dbReference type="InterPro" id="IPR010259">
    <property type="entry name" value="S8pro/Inhibitor_I9"/>
</dbReference>
<evidence type="ECO:0000256" key="1">
    <source>
        <dbReference type="ARBA" id="ARBA00004613"/>
    </source>
</evidence>
<dbReference type="CDD" id="cd02120">
    <property type="entry name" value="PA_subtilisin_like"/>
    <property type="match status" value="1"/>
</dbReference>
<feature type="chain" id="PRO_5043788793" evidence="11">
    <location>
        <begin position="23"/>
        <end position="758"/>
    </location>
</feature>
<dbReference type="InterPro" id="IPR000209">
    <property type="entry name" value="Peptidase_S8/S53_dom"/>
</dbReference>
<evidence type="ECO:0000256" key="9">
    <source>
        <dbReference type="PROSITE-ProRule" id="PRU01240"/>
    </source>
</evidence>
<dbReference type="Pfam" id="PF00082">
    <property type="entry name" value="Peptidase_S8"/>
    <property type="match status" value="1"/>
</dbReference>
<evidence type="ECO:0000256" key="6">
    <source>
        <dbReference type="ARBA" id="ARBA00022801"/>
    </source>
</evidence>
<dbReference type="PANTHER" id="PTHR10795">
    <property type="entry name" value="PROPROTEIN CONVERTASE SUBTILISIN/KEXIN"/>
    <property type="match status" value="1"/>
</dbReference>
<dbReference type="GO" id="GO:0009609">
    <property type="term" value="P:response to symbiotic bacterium"/>
    <property type="evidence" value="ECO:0007669"/>
    <property type="project" value="UniProtKB-ARBA"/>
</dbReference>
<evidence type="ECO:0000256" key="7">
    <source>
        <dbReference type="ARBA" id="ARBA00022825"/>
    </source>
</evidence>
<protein>
    <submittedName>
        <fullName evidence="15">Uncharacterized protein</fullName>
    </submittedName>
</protein>
<keyword evidence="5 11" id="KW-0732">Signal</keyword>
<evidence type="ECO:0000256" key="11">
    <source>
        <dbReference type="SAM" id="SignalP"/>
    </source>
</evidence>
<feature type="active site" description="Charge relay system" evidence="8 9">
    <location>
        <position position="152"/>
    </location>
</feature>
<dbReference type="PROSITE" id="PS51892">
    <property type="entry name" value="SUBTILASE"/>
    <property type="match status" value="1"/>
</dbReference>
<feature type="signal peptide" evidence="11">
    <location>
        <begin position="1"/>
        <end position="22"/>
    </location>
</feature>
<dbReference type="CDD" id="cd04852">
    <property type="entry name" value="Peptidases_S8_3"/>
    <property type="match status" value="1"/>
</dbReference>
<name>A0AAW1WD63_RUBAR</name>
<sequence length="758" mass="81543">MGMLQCLVLVLVFSTCVVATSAQGTNEDGSDGRKPYIVYMGEVPEPGSSTLAMTTTTTTTGHNNLLTTAIGDADLARESKIYSYGRSFNGFVARLLPHEAKKLSDDDRVVSVFPNTKLKLHTTRSWDFLGLPENTKKRNSRIESNIIVGVLDTGIWPACPSFNDSGYGPPPAKWKGKCMKGHNFTGCNNKIIGAKYFMGDKMPDPSDDGSASPVDDDGHGTHTASTVAGVPVHGASLYGIAKGTARGGVSSSRIAVYKVCWNAYCGDMDILAAFDEAIADGVDLISISIGGPSRNFLTDAIALGSFHAMKRGILVSASAGNNGPYTSTVQNVAPWLITVAATGLDRQLKTVVKLGNGKKVSGNSINTFTPKKQMYPLTSGARAANVTSDIYGNASACDTWTLNPQKVKGRIVLCKGQSNQDSTIKDLKGTGTIMTQYEVNDFGYTPLIPATYVLVKDGLKIEQYINTTKNPTAVIQRTRTVYVDAPFIASFSSRGPQHINPNILKPDLAAPGINILAAYSKLPSLTGDLADSRHYMFNMMSGTSMACPHVTAAAAYVKSFHQDWSPAAIKSALMTTATPLKIKPLEAELASGAGQIQPMKAVHPGLVYDISMNDYISFLCKEGYNSTDIRKLIGGKKKYNCSDFKPALGTDGLNYPSMSYLLLNSTSRISAVFHRSVKHVGYGNSVYRAKVTSPKGLSIRVTPSTLTFMKKHQTRSFTVVVKGAPMKGTTQILAALLEWDDNRHKVRSPIVVYRHTTS</sequence>
<evidence type="ECO:0000256" key="8">
    <source>
        <dbReference type="PIRSR" id="PIRSR615500-1"/>
    </source>
</evidence>
<dbReference type="EMBL" id="JBEDUW010000006">
    <property type="protein sequence ID" value="KAK9921212.1"/>
    <property type="molecule type" value="Genomic_DNA"/>
</dbReference>
<dbReference type="GO" id="GO:0006508">
    <property type="term" value="P:proteolysis"/>
    <property type="evidence" value="ECO:0007669"/>
    <property type="project" value="UniProtKB-KW"/>
</dbReference>
<dbReference type="GO" id="GO:0005576">
    <property type="term" value="C:extracellular region"/>
    <property type="evidence" value="ECO:0007669"/>
    <property type="project" value="UniProtKB-SubCell"/>
</dbReference>
<evidence type="ECO:0000313" key="15">
    <source>
        <dbReference type="EMBL" id="KAK9921212.1"/>
    </source>
</evidence>
<dbReference type="AlphaFoldDB" id="A0AAW1WD63"/>
<comment type="subcellular location">
    <subcellularLocation>
        <location evidence="1">Secreted</location>
    </subcellularLocation>
</comment>
<keyword evidence="3" id="KW-0964">Secreted</keyword>
<dbReference type="SUPFAM" id="SSF52743">
    <property type="entry name" value="Subtilisin-like"/>
    <property type="match status" value="1"/>
</dbReference>
<evidence type="ECO:0000259" key="12">
    <source>
        <dbReference type="Pfam" id="PF00082"/>
    </source>
</evidence>
<dbReference type="FunFam" id="3.40.50.200:FF:000006">
    <property type="entry name" value="Subtilisin-like protease SBT1.5"/>
    <property type="match status" value="1"/>
</dbReference>
<evidence type="ECO:0000256" key="2">
    <source>
        <dbReference type="ARBA" id="ARBA00011073"/>
    </source>
</evidence>
<feature type="domain" description="Peptidase S8/S53" evidence="12">
    <location>
        <begin position="144"/>
        <end position="580"/>
    </location>
</feature>
<reference evidence="15 16" key="1">
    <citation type="journal article" date="2023" name="G3 (Bethesda)">
        <title>A chromosome-length genome assembly and annotation of blackberry (Rubus argutus, cv. 'Hillquist').</title>
        <authorList>
            <person name="Bruna T."/>
            <person name="Aryal R."/>
            <person name="Dudchenko O."/>
            <person name="Sargent D.J."/>
            <person name="Mead D."/>
            <person name="Buti M."/>
            <person name="Cavallini A."/>
            <person name="Hytonen T."/>
            <person name="Andres J."/>
            <person name="Pham M."/>
            <person name="Weisz D."/>
            <person name="Mascagni F."/>
            <person name="Usai G."/>
            <person name="Natali L."/>
            <person name="Bassil N."/>
            <person name="Fernandez G.E."/>
            <person name="Lomsadze A."/>
            <person name="Armour M."/>
            <person name="Olukolu B."/>
            <person name="Poorten T."/>
            <person name="Britton C."/>
            <person name="Davik J."/>
            <person name="Ashrafi H."/>
            <person name="Aiden E.L."/>
            <person name="Borodovsky M."/>
            <person name="Worthington M."/>
        </authorList>
    </citation>
    <scope>NUCLEOTIDE SEQUENCE [LARGE SCALE GENOMIC DNA]</scope>
    <source>
        <strain evidence="15">PI 553951</strain>
    </source>
</reference>
<keyword evidence="16" id="KW-1185">Reference proteome</keyword>
<dbReference type="InterPro" id="IPR037045">
    <property type="entry name" value="S8pro/Inhibitor_I9_sf"/>
</dbReference>
<dbReference type="Gene3D" id="3.30.70.80">
    <property type="entry name" value="Peptidase S8 propeptide/proteinase inhibitor I9"/>
    <property type="match status" value="1"/>
</dbReference>
<dbReference type="Pfam" id="PF05922">
    <property type="entry name" value="Inhibitor_I9"/>
    <property type="match status" value="1"/>
</dbReference>
<dbReference type="PROSITE" id="PS00138">
    <property type="entry name" value="SUBTILASE_SER"/>
    <property type="match status" value="1"/>
</dbReference>
<accession>A0AAW1WD63</accession>
<gene>
    <name evidence="15" type="ORF">M0R45_029731</name>
</gene>
<dbReference type="InterPro" id="IPR023828">
    <property type="entry name" value="Peptidase_S8_Ser-AS"/>
</dbReference>
<dbReference type="Gene3D" id="3.50.30.30">
    <property type="match status" value="1"/>
</dbReference>
<comment type="caution">
    <text evidence="15">The sequence shown here is derived from an EMBL/GenBank/DDBJ whole genome shotgun (WGS) entry which is preliminary data.</text>
</comment>
<dbReference type="PRINTS" id="PR00723">
    <property type="entry name" value="SUBTILISIN"/>
</dbReference>
<feature type="active site" description="Charge relay system" evidence="8 9">
    <location>
        <position position="544"/>
    </location>
</feature>
<dbReference type="InterPro" id="IPR034197">
    <property type="entry name" value="Peptidases_S8_3"/>
</dbReference>